<organism evidence="4 5">
    <name type="scientific">Yoonia maritima</name>
    <dbReference type="NCBI Taxonomy" id="1435347"/>
    <lineage>
        <taxon>Bacteria</taxon>
        <taxon>Pseudomonadati</taxon>
        <taxon>Pseudomonadota</taxon>
        <taxon>Alphaproteobacteria</taxon>
        <taxon>Rhodobacterales</taxon>
        <taxon>Paracoccaceae</taxon>
        <taxon>Yoonia</taxon>
    </lineage>
</organism>
<dbReference type="Proteomes" id="UP000238007">
    <property type="component" value="Unassembled WGS sequence"/>
</dbReference>
<dbReference type="Gene3D" id="3.40.50.300">
    <property type="entry name" value="P-loop containing nucleotide triphosphate hydrolases"/>
    <property type="match status" value="1"/>
</dbReference>
<dbReference type="AlphaFoldDB" id="A0A2T0VW38"/>
<dbReference type="GO" id="GO:0004016">
    <property type="term" value="F:adenylate cyclase activity"/>
    <property type="evidence" value="ECO:0007669"/>
    <property type="project" value="UniProtKB-ARBA"/>
</dbReference>
<dbReference type="InterPro" id="IPR001054">
    <property type="entry name" value="A/G_cyclase"/>
</dbReference>
<dbReference type="RefSeq" id="WP_106358581.1">
    <property type="nucleotide sequence ID" value="NZ_PVTP01000010.1"/>
</dbReference>
<evidence type="ECO:0000313" key="4">
    <source>
        <dbReference type="EMBL" id="PRY76017.1"/>
    </source>
</evidence>
<dbReference type="PROSITE" id="PS50125">
    <property type="entry name" value="GUANYLATE_CYCLASE_2"/>
    <property type="match status" value="1"/>
</dbReference>
<dbReference type="InterPro" id="IPR041664">
    <property type="entry name" value="AAA_16"/>
</dbReference>
<comment type="caution">
    <text evidence="4">The sequence shown here is derived from an EMBL/GenBank/DDBJ whole genome shotgun (WGS) entry which is preliminary data.</text>
</comment>
<dbReference type="OrthoDB" id="341967at2"/>
<evidence type="ECO:0000313" key="5">
    <source>
        <dbReference type="Proteomes" id="UP000238007"/>
    </source>
</evidence>
<dbReference type="PANTHER" id="PTHR16305:SF28">
    <property type="entry name" value="GUANYLATE CYCLASE DOMAIN-CONTAINING PROTEIN"/>
    <property type="match status" value="1"/>
</dbReference>
<keyword evidence="2" id="KW-0067">ATP-binding</keyword>
<name>A0A2T0VW38_9RHOB</name>
<dbReference type="PANTHER" id="PTHR16305">
    <property type="entry name" value="TESTICULAR SOLUBLE ADENYLYL CYCLASE"/>
    <property type="match status" value="1"/>
</dbReference>
<dbReference type="GO" id="GO:0005737">
    <property type="term" value="C:cytoplasm"/>
    <property type="evidence" value="ECO:0007669"/>
    <property type="project" value="TreeGrafter"/>
</dbReference>
<keyword evidence="5" id="KW-1185">Reference proteome</keyword>
<accession>A0A2T0VW38</accession>
<dbReference type="SUPFAM" id="SSF48452">
    <property type="entry name" value="TPR-like"/>
    <property type="match status" value="1"/>
</dbReference>
<protein>
    <submittedName>
        <fullName evidence="4">AAA ATPase-like protein</fullName>
    </submittedName>
</protein>
<dbReference type="InterPro" id="IPR011990">
    <property type="entry name" value="TPR-like_helical_dom_sf"/>
</dbReference>
<dbReference type="GO" id="GO:0005524">
    <property type="term" value="F:ATP binding"/>
    <property type="evidence" value="ECO:0007669"/>
    <property type="project" value="UniProtKB-KW"/>
</dbReference>
<evidence type="ECO:0000259" key="3">
    <source>
        <dbReference type="PROSITE" id="PS50125"/>
    </source>
</evidence>
<evidence type="ECO:0000256" key="1">
    <source>
        <dbReference type="ARBA" id="ARBA00022741"/>
    </source>
</evidence>
<dbReference type="GO" id="GO:0035556">
    <property type="term" value="P:intracellular signal transduction"/>
    <property type="evidence" value="ECO:0007669"/>
    <property type="project" value="InterPro"/>
</dbReference>
<keyword evidence="1" id="KW-0547">Nucleotide-binding</keyword>
<sequence length="997" mass="108197">MNHSERSPASVGRGERKQVTAVFIDVVGFSDIASTADAEDLEQWLEEFYAQARSIVEEHDGEVTEYLGDGVVALFGLEHADELTASKAVNAALAAVANIDAVYKNGGDIQLRAGVATGEVAVRRRNASNLPRATGMVTTLAQRIQERAAPSGVMIAQSTKDLLRGTIVAKAIPGQKLKGFAEIQTLYQPTATIARPDNQLQPFFVGRTNELSRIENSNQPSLVIGPAGIGKTALCRYVAQSASRIATFNANGVHTRASYQPFKDWIAIHTRTSLPEFSDIQRCFEPFGLSTDAQRALALVLGLTDGQRLLAEKSNVALKALIEDAIWQAIQAIQPDGILVFEDLHWLDNASFGVLVNILQSPEAGHYQILMTSREDTKIGKYLDNLPISLIPLDALDRVDASNMLDALAAGKTQAKNREALIEKAAGVPLFLEQLFQRSLSDNDQGIPGSLMDLLASQIDATGTSKPVLQCASVIGRNFNIEMLRAIAKDYEPLQPHLAKACARGVLTEQSNDSWTFSHALLHQAAYHGLLRRTRVDFHSQIASHLQENHADAVRRNPAILTDHLSLAQQHVPAIQNYLTVSQWALFQGAFEDAETHILAAISLCSQAPTDVDVHDLKIACYTALASIRVQLGGYMTLAVKEAFEAVSDLASTQQGYSAANGPAFCGMFSHAIISGDRTGADQFCKLLLETAAHVPVSETNGEVQLAALNVEACLHCYSGNFEKLFVEFAKLRDLYDIDKHGAMITQYGVDPFAATQMFDSVGRSICGETHSIRDLVAESDAHQDLLNIPVMLPYSLIWGSVPLFYAGDVTRAVARVKQGIEAAHEQGAAFWQVTGAAWLNVMDPSQSSTKDGLVAFGQVLNIHEMSGARVGLPYFRSHYAMALARQGEIDTALQESMSAVIENEASGLNCWLAEVLRLHAQVCIMAGQTEAATAAFAKSADIATSQNARLWLIRTRLDQFKAGLITKTELAHAVEMFHENATPPEIITAKEILADI</sequence>
<reference evidence="4 5" key="1">
    <citation type="submission" date="2018-03" db="EMBL/GenBank/DDBJ databases">
        <title>Genomic Encyclopedia of Archaeal and Bacterial Type Strains, Phase II (KMG-II): from individual species to whole genera.</title>
        <authorList>
            <person name="Goeker M."/>
        </authorList>
    </citation>
    <scope>NUCLEOTIDE SEQUENCE [LARGE SCALE GENOMIC DNA]</scope>
    <source>
        <strain evidence="4 5">DSM 101533</strain>
    </source>
</reference>
<dbReference type="SMART" id="SM00044">
    <property type="entry name" value="CYCc"/>
    <property type="match status" value="1"/>
</dbReference>
<dbReference type="InterPro" id="IPR029787">
    <property type="entry name" value="Nucleotide_cyclase"/>
</dbReference>
<dbReference type="SUPFAM" id="SSF52540">
    <property type="entry name" value="P-loop containing nucleoside triphosphate hydrolases"/>
    <property type="match status" value="1"/>
</dbReference>
<dbReference type="CDD" id="cd07302">
    <property type="entry name" value="CHD"/>
    <property type="match status" value="1"/>
</dbReference>
<feature type="domain" description="Guanylate cyclase" evidence="3">
    <location>
        <begin position="20"/>
        <end position="145"/>
    </location>
</feature>
<dbReference type="EMBL" id="PVTP01000010">
    <property type="protein sequence ID" value="PRY76017.1"/>
    <property type="molecule type" value="Genomic_DNA"/>
</dbReference>
<dbReference type="Pfam" id="PF00211">
    <property type="entry name" value="Guanylate_cyc"/>
    <property type="match status" value="1"/>
</dbReference>
<evidence type="ECO:0000256" key="2">
    <source>
        <dbReference type="ARBA" id="ARBA00022840"/>
    </source>
</evidence>
<dbReference type="GO" id="GO:0009190">
    <property type="term" value="P:cyclic nucleotide biosynthetic process"/>
    <property type="evidence" value="ECO:0007669"/>
    <property type="project" value="InterPro"/>
</dbReference>
<dbReference type="InterPro" id="IPR027417">
    <property type="entry name" value="P-loop_NTPase"/>
</dbReference>
<proteinExistence type="predicted"/>
<dbReference type="Gene3D" id="3.30.70.1230">
    <property type="entry name" value="Nucleotide cyclase"/>
    <property type="match status" value="1"/>
</dbReference>
<dbReference type="Pfam" id="PF13191">
    <property type="entry name" value="AAA_16"/>
    <property type="match status" value="1"/>
</dbReference>
<dbReference type="SUPFAM" id="SSF55073">
    <property type="entry name" value="Nucleotide cyclase"/>
    <property type="match status" value="1"/>
</dbReference>
<gene>
    <name evidence="4" type="ORF">CLV80_110103</name>
</gene>